<dbReference type="OrthoDB" id="337038at2759"/>
<sequence>MSNRRNRVQGYYTKLKMQKLKLFLCFLAGMFCMTNTMLPLNKTECLEWHNIYRAIHQGSSLNWSDTLADHAQVWADDLANRDAFEHDSSRGLEGENLYKSSHDSETACKSGTYAFYKEEKFYDYDNPGFSLAVGHFTQVVWLDTKELGVAKANTSSGAVILVYRYAPSGNYLGEFAENVKPPLGDAFTYTASLLVCLVL</sequence>
<dbReference type="PROSITE" id="PS01009">
    <property type="entry name" value="CRISP_1"/>
    <property type="match status" value="1"/>
</dbReference>
<dbReference type="GO" id="GO:0005576">
    <property type="term" value="C:extracellular region"/>
    <property type="evidence" value="ECO:0007669"/>
    <property type="project" value="InterPro"/>
</dbReference>
<evidence type="ECO:0000313" key="2">
    <source>
        <dbReference type="Proteomes" id="UP001152795"/>
    </source>
</evidence>
<dbReference type="CDD" id="cd05382">
    <property type="entry name" value="CAP_GAPR1-like"/>
    <property type="match status" value="1"/>
</dbReference>
<dbReference type="InterPro" id="IPR034113">
    <property type="entry name" value="SCP_GAPR1-like"/>
</dbReference>
<dbReference type="SMART" id="SM00198">
    <property type="entry name" value="SCP"/>
    <property type="match status" value="1"/>
</dbReference>
<dbReference type="EMBL" id="CACRXK020024493">
    <property type="protein sequence ID" value="CAB4038708.1"/>
    <property type="molecule type" value="Genomic_DNA"/>
</dbReference>
<name>A0A6S7K5D8_PARCT</name>
<evidence type="ECO:0000313" key="1">
    <source>
        <dbReference type="EMBL" id="CAB4038708.1"/>
    </source>
</evidence>
<accession>A0A6S7K5D8</accession>
<gene>
    <name evidence="1" type="ORF">PACLA_8A049084</name>
</gene>
<keyword evidence="2" id="KW-1185">Reference proteome</keyword>
<feature type="non-terminal residue" evidence="1">
    <location>
        <position position="199"/>
    </location>
</feature>
<dbReference type="PRINTS" id="PR00838">
    <property type="entry name" value="V5ALLERGEN"/>
</dbReference>
<dbReference type="Pfam" id="PF00188">
    <property type="entry name" value="CAP"/>
    <property type="match status" value="1"/>
</dbReference>
<protein>
    <submittedName>
        <fullName evidence="1">Golgi-associated plant pathogenesis-related 1-like</fullName>
    </submittedName>
</protein>
<proteinExistence type="predicted"/>
<dbReference type="InterPro" id="IPR035940">
    <property type="entry name" value="CAP_sf"/>
</dbReference>
<dbReference type="PRINTS" id="PR00837">
    <property type="entry name" value="V5TPXLIKE"/>
</dbReference>
<dbReference type="InterPro" id="IPR018244">
    <property type="entry name" value="Allrgn_V5/Tpx1_CS"/>
</dbReference>
<organism evidence="1 2">
    <name type="scientific">Paramuricea clavata</name>
    <name type="common">Red gorgonian</name>
    <name type="synonym">Violescent sea-whip</name>
    <dbReference type="NCBI Taxonomy" id="317549"/>
    <lineage>
        <taxon>Eukaryota</taxon>
        <taxon>Metazoa</taxon>
        <taxon>Cnidaria</taxon>
        <taxon>Anthozoa</taxon>
        <taxon>Octocorallia</taxon>
        <taxon>Malacalcyonacea</taxon>
        <taxon>Plexauridae</taxon>
        <taxon>Paramuricea</taxon>
    </lineage>
</organism>
<reference evidence="1" key="1">
    <citation type="submission" date="2020-04" db="EMBL/GenBank/DDBJ databases">
        <authorList>
            <person name="Alioto T."/>
            <person name="Alioto T."/>
            <person name="Gomez Garrido J."/>
        </authorList>
    </citation>
    <scope>NUCLEOTIDE SEQUENCE</scope>
    <source>
        <strain evidence="1">A484AB</strain>
    </source>
</reference>
<comment type="caution">
    <text evidence="1">The sequence shown here is derived from an EMBL/GenBank/DDBJ whole genome shotgun (WGS) entry which is preliminary data.</text>
</comment>
<dbReference type="InterPro" id="IPR001283">
    <property type="entry name" value="CRISP-related"/>
</dbReference>
<dbReference type="InterPro" id="IPR002413">
    <property type="entry name" value="V5_allergen-like"/>
</dbReference>
<dbReference type="InterPro" id="IPR014044">
    <property type="entry name" value="CAP_dom"/>
</dbReference>
<dbReference type="FunFam" id="3.40.33.10:FF:000010">
    <property type="entry name" value="Predicted protein"/>
    <property type="match status" value="1"/>
</dbReference>
<dbReference type="PANTHER" id="PTHR10334">
    <property type="entry name" value="CYSTEINE-RICH SECRETORY PROTEIN-RELATED"/>
    <property type="match status" value="1"/>
</dbReference>
<dbReference type="SUPFAM" id="SSF55797">
    <property type="entry name" value="PR-1-like"/>
    <property type="match status" value="1"/>
</dbReference>
<dbReference type="AlphaFoldDB" id="A0A6S7K5D8"/>
<dbReference type="Gene3D" id="3.40.33.10">
    <property type="entry name" value="CAP"/>
    <property type="match status" value="1"/>
</dbReference>
<dbReference type="Proteomes" id="UP001152795">
    <property type="component" value="Unassembled WGS sequence"/>
</dbReference>